<evidence type="ECO:0000313" key="2">
    <source>
        <dbReference type="EMBL" id="MBB5065639.1"/>
    </source>
</evidence>
<dbReference type="Proteomes" id="UP000584867">
    <property type="component" value="Unassembled WGS sequence"/>
</dbReference>
<name>A0A7W7ZTT7_9BACT</name>
<dbReference type="Pfam" id="PF12867">
    <property type="entry name" value="DinB_2"/>
    <property type="match status" value="1"/>
</dbReference>
<sequence length="155" mass="17497">MSGLPYAEALGSRDPQQVIAETPLRLARVLEALTPEEIEAQPALGKWSVREIVAHLADCEIAWGWRLRQALAEEHPAIQPFDQEAWSRVYAAYSLAQARACFEALRAWNVAFVGALSEADKQRPVTHPERGEETLWNILQIMAGHDLHHLERLEK</sequence>
<evidence type="ECO:0000313" key="3">
    <source>
        <dbReference type="Proteomes" id="UP000584867"/>
    </source>
</evidence>
<accession>A0A7W7ZTT7</accession>
<organism evidence="2 3">
    <name type="scientific">Granulicella mallensis</name>
    <dbReference type="NCBI Taxonomy" id="940614"/>
    <lineage>
        <taxon>Bacteria</taxon>
        <taxon>Pseudomonadati</taxon>
        <taxon>Acidobacteriota</taxon>
        <taxon>Terriglobia</taxon>
        <taxon>Terriglobales</taxon>
        <taxon>Acidobacteriaceae</taxon>
        <taxon>Granulicella</taxon>
    </lineage>
</organism>
<protein>
    <submittedName>
        <fullName evidence="2">Putative damage-inducible protein DinB</fullName>
    </submittedName>
</protein>
<reference evidence="2 3" key="1">
    <citation type="submission" date="2020-08" db="EMBL/GenBank/DDBJ databases">
        <title>Genomic Encyclopedia of Type Strains, Phase IV (KMG-V): Genome sequencing to study the core and pangenomes of soil and plant-associated prokaryotes.</title>
        <authorList>
            <person name="Whitman W."/>
        </authorList>
    </citation>
    <scope>NUCLEOTIDE SEQUENCE [LARGE SCALE GENOMIC DNA]</scope>
    <source>
        <strain evidence="2 3">X5P3</strain>
    </source>
</reference>
<gene>
    <name evidence="2" type="ORF">HDF15_004008</name>
</gene>
<dbReference type="AlphaFoldDB" id="A0A7W7ZTT7"/>
<comment type="caution">
    <text evidence="2">The sequence shown here is derived from an EMBL/GenBank/DDBJ whole genome shotgun (WGS) entry which is preliminary data.</text>
</comment>
<dbReference type="Gene3D" id="1.20.120.450">
    <property type="entry name" value="dinb family like domain"/>
    <property type="match status" value="1"/>
</dbReference>
<evidence type="ECO:0000259" key="1">
    <source>
        <dbReference type="Pfam" id="PF12867"/>
    </source>
</evidence>
<dbReference type="InterPro" id="IPR034660">
    <property type="entry name" value="DinB/YfiT-like"/>
</dbReference>
<feature type="domain" description="DinB-like" evidence="1">
    <location>
        <begin position="22"/>
        <end position="151"/>
    </location>
</feature>
<dbReference type="RefSeq" id="WP_184258503.1">
    <property type="nucleotide sequence ID" value="NZ_JACHIO010000018.1"/>
</dbReference>
<dbReference type="SUPFAM" id="SSF109854">
    <property type="entry name" value="DinB/YfiT-like putative metalloenzymes"/>
    <property type="match status" value="1"/>
</dbReference>
<dbReference type="EMBL" id="JACHIO010000018">
    <property type="protein sequence ID" value="MBB5065639.1"/>
    <property type="molecule type" value="Genomic_DNA"/>
</dbReference>
<dbReference type="InterPro" id="IPR024775">
    <property type="entry name" value="DinB-like"/>
</dbReference>
<proteinExistence type="predicted"/>